<protein>
    <submittedName>
        <fullName evidence="2">Uncharacterized protein</fullName>
    </submittedName>
</protein>
<feature type="region of interest" description="Disordered" evidence="1">
    <location>
        <begin position="1"/>
        <end position="42"/>
    </location>
</feature>
<dbReference type="EMBL" id="JACCBT010000001">
    <property type="protein sequence ID" value="NYE11079.1"/>
    <property type="molecule type" value="Genomic_DNA"/>
</dbReference>
<comment type="caution">
    <text evidence="2">The sequence shown here is derived from an EMBL/GenBank/DDBJ whole genome shotgun (WGS) entry which is preliminary data.</text>
</comment>
<keyword evidence="3" id="KW-1185">Reference proteome</keyword>
<sequence length="42" mass="4126">MTGSSDQEVRNAGFKALELAENNTDGTSPGGGTKPAGSTGQS</sequence>
<dbReference type="RefSeq" id="WP_268247874.1">
    <property type="nucleotide sequence ID" value="NZ_BMRD01000028.1"/>
</dbReference>
<name>A0A7Y9KD01_9ACTN</name>
<accession>A0A7Y9KD01</accession>
<dbReference type="AlphaFoldDB" id="A0A7Y9KD01"/>
<dbReference type="Proteomes" id="UP000591272">
    <property type="component" value="Unassembled WGS sequence"/>
</dbReference>
<organism evidence="2 3">
    <name type="scientific">Actinomadura citrea</name>
    <dbReference type="NCBI Taxonomy" id="46158"/>
    <lineage>
        <taxon>Bacteria</taxon>
        <taxon>Bacillati</taxon>
        <taxon>Actinomycetota</taxon>
        <taxon>Actinomycetes</taxon>
        <taxon>Streptosporangiales</taxon>
        <taxon>Thermomonosporaceae</taxon>
        <taxon>Actinomadura</taxon>
    </lineage>
</organism>
<gene>
    <name evidence="2" type="ORF">BJ999_001375</name>
</gene>
<evidence type="ECO:0000256" key="1">
    <source>
        <dbReference type="SAM" id="MobiDB-lite"/>
    </source>
</evidence>
<evidence type="ECO:0000313" key="3">
    <source>
        <dbReference type="Proteomes" id="UP000591272"/>
    </source>
</evidence>
<proteinExistence type="predicted"/>
<evidence type="ECO:0000313" key="2">
    <source>
        <dbReference type="EMBL" id="NYE11079.1"/>
    </source>
</evidence>
<reference evidence="2 3" key="1">
    <citation type="submission" date="2020-07" db="EMBL/GenBank/DDBJ databases">
        <title>Sequencing the genomes of 1000 actinobacteria strains.</title>
        <authorList>
            <person name="Klenk H.-P."/>
        </authorList>
    </citation>
    <scope>NUCLEOTIDE SEQUENCE [LARGE SCALE GENOMIC DNA]</scope>
    <source>
        <strain evidence="2 3">DSM 43461</strain>
    </source>
</reference>